<proteinExistence type="predicted"/>
<reference evidence="2" key="1">
    <citation type="journal article" date="2020" name="Nature">
        <title>Giant virus diversity and host interactions through global metagenomics.</title>
        <authorList>
            <person name="Schulz F."/>
            <person name="Roux S."/>
            <person name="Paez-Espino D."/>
            <person name="Jungbluth S."/>
            <person name="Walsh D.A."/>
            <person name="Denef V.J."/>
            <person name="McMahon K.D."/>
            <person name="Konstantinidis K.T."/>
            <person name="Eloe-Fadrosh E.A."/>
            <person name="Kyrpides N.C."/>
            <person name="Woyke T."/>
        </authorList>
    </citation>
    <scope>NUCLEOTIDE SEQUENCE</scope>
    <source>
        <strain evidence="2">GVMAG-M-3300024252-29</strain>
    </source>
</reference>
<organism evidence="2">
    <name type="scientific">viral metagenome</name>
    <dbReference type="NCBI Taxonomy" id="1070528"/>
    <lineage>
        <taxon>unclassified sequences</taxon>
        <taxon>metagenomes</taxon>
        <taxon>organismal metagenomes</taxon>
    </lineage>
</organism>
<keyword evidence="1" id="KW-1133">Transmembrane helix</keyword>
<protein>
    <submittedName>
        <fullName evidence="2">Uncharacterized protein</fullName>
    </submittedName>
</protein>
<dbReference type="AlphaFoldDB" id="A0A6C0ILF3"/>
<keyword evidence="1" id="KW-0472">Membrane</keyword>
<name>A0A6C0ILF3_9ZZZZ</name>
<dbReference type="Gene3D" id="2.60.120.200">
    <property type="match status" value="1"/>
</dbReference>
<dbReference type="EMBL" id="MN740207">
    <property type="protein sequence ID" value="QHT93325.1"/>
    <property type="molecule type" value="Genomic_DNA"/>
</dbReference>
<keyword evidence="1" id="KW-0812">Transmembrane</keyword>
<sequence>MLTDNTSGSVPNSIKDFASANSLVSKFAFILLVLLVFSIILRLSIGLISAYFTPTGSPKLFKGMIPGNNTITFDQTPGGKNQTILRSNNQRGGIEFTWSIWTFLQDDIQATQYRHIFSKGNPEQYARRYTEGSPNPPQNGIMGPNNAPGLYVAPGRNALLLVMNTFENIDEEVEIDNMPMNKWVNVIIRVKDKNLDIFINGIITKNMQFTNPPRQNYENVQLHLNGGYKGYTSNLWYYNYALGTNAINSIVYWGPDTKLAVNNGLNDTDPDYLSSKWYFGGQGDMFNPTSSQQQY</sequence>
<dbReference type="InterPro" id="IPR013320">
    <property type="entry name" value="ConA-like_dom_sf"/>
</dbReference>
<accession>A0A6C0ILF3</accession>
<dbReference type="SUPFAM" id="SSF49899">
    <property type="entry name" value="Concanavalin A-like lectins/glucanases"/>
    <property type="match status" value="1"/>
</dbReference>
<evidence type="ECO:0000256" key="1">
    <source>
        <dbReference type="SAM" id="Phobius"/>
    </source>
</evidence>
<feature type="transmembrane region" description="Helical" evidence="1">
    <location>
        <begin position="27"/>
        <end position="52"/>
    </location>
</feature>
<evidence type="ECO:0000313" key="2">
    <source>
        <dbReference type="EMBL" id="QHT93325.1"/>
    </source>
</evidence>